<dbReference type="InterPro" id="IPR001584">
    <property type="entry name" value="Integrase_cat-core"/>
</dbReference>
<dbReference type="PANTHER" id="PTHR35004">
    <property type="entry name" value="TRANSPOSASE RV3428C-RELATED"/>
    <property type="match status" value="1"/>
</dbReference>
<dbReference type="EMBL" id="FCNP01000049">
    <property type="protein sequence ID" value="CVI63232.1"/>
    <property type="molecule type" value="Genomic_DNA"/>
</dbReference>
<name>A0A1S7U8Z4_9HYPH</name>
<proteinExistence type="predicted"/>
<reference evidence="2" key="1">
    <citation type="submission" date="2016-01" db="EMBL/GenBank/DDBJ databases">
        <authorList>
            <person name="Regsiter A."/>
            <person name="william w."/>
        </authorList>
    </citation>
    <scope>NUCLEOTIDE SEQUENCE</scope>
    <source>
        <strain evidence="2">NCPPB 1641</strain>
    </source>
</reference>
<dbReference type="GO" id="GO:0003676">
    <property type="term" value="F:nucleic acid binding"/>
    <property type="evidence" value="ECO:0007669"/>
    <property type="project" value="InterPro"/>
</dbReference>
<dbReference type="Gene3D" id="3.30.420.10">
    <property type="entry name" value="Ribonuclease H-like superfamily/Ribonuclease H"/>
    <property type="match status" value="1"/>
</dbReference>
<dbReference type="InterPro" id="IPR036397">
    <property type="entry name" value="RNaseH_sf"/>
</dbReference>
<dbReference type="InterPro" id="IPR047797">
    <property type="entry name" value="ISNCY_transpos"/>
</dbReference>
<sequence length="220" mass="25256">MDFRPTLATEKLAERDGLRVSRETVRNWMADARLWLSRKQGRTFHQPRLRREAYGELVQIDGSEHRWFEDRGPSCSLLVFVDDATGRLMQLRFVRSESAFTYFEALALYLKHHGAPVAFYSDKHSVFRVAKKDAKGGQGMTQFGRALCELNIEILCANSSQAKGRVERMNRTLQDRLVKELRLSGIDTMEAGNAFLPASWRTTMRDLRSPLPAPMTYIGR</sequence>
<dbReference type="Proteomes" id="UP000192140">
    <property type="component" value="Unassembled WGS sequence"/>
</dbReference>
<dbReference type="AlphaFoldDB" id="A0A1S7U8Z4"/>
<evidence type="ECO:0000313" key="3">
    <source>
        <dbReference type="Proteomes" id="UP000192140"/>
    </source>
</evidence>
<dbReference type="NCBIfam" id="NF033594">
    <property type="entry name" value="transpos_ISNCY_2"/>
    <property type="match status" value="1"/>
</dbReference>
<dbReference type="PANTHER" id="PTHR35004:SF7">
    <property type="entry name" value="INTEGRASE PROTEIN"/>
    <property type="match status" value="1"/>
</dbReference>
<keyword evidence="3" id="KW-1185">Reference proteome</keyword>
<organism evidence="2 3">
    <name type="scientific">Agrobacterium deltaense NCPPB 1641</name>
    <dbReference type="NCBI Taxonomy" id="1183425"/>
    <lineage>
        <taxon>Bacteria</taxon>
        <taxon>Pseudomonadati</taxon>
        <taxon>Pseudomonadota</taxon>
        <taxon>Alphaproteobacteria</taxon>
        <taxon>Hyphomicrobiales</taxon>
        <taxon>Rhizobiaceae</taxon>
        <taxon>Rhizobium/Agrobacterium group</taxon>
        <taxon>Agrobacterium</taxon>
    </lineage>
</organism>
<dbReference type="InterPro" id="IPR012337">
    <property type="entry name" value="RNaseH-like_sf"/>
</dbReference>
<dbReference type="GO" id="GO:0015074">
    <property type="term" value="P:DNA integration"/>
    <property type="evidence" value="ECO:0007669"/>
    <property type="project" value="InterPro"/>
</dbReference>
<gene>
    <name evidence="2" type="ORF">AGR7A_pAt20149</name>
</gene>
<accession>A0A1S7U8Z4</accession>
<comment type="caution">
    <text evidence="2">The sequence shown here is derived from an EMBL/GenBank/DDBJ whole genome shotgun (WGS) entry which is preliminary data.</text>
</comment>
<protein>
    <submittedName>
        <fullName evidence="2">Transposase</fullName>
    </submittedName>
</protein>
<evidence type="ECO:0000313" key="2">
    <source>
        <dbReference type="EMBL" id="CVI63232.1"/>
    </source>
</evidence>
<dbReference type="SUPFAM" id="SSF53098">
    <property type="entry name" value="Ribonuclease H-like"/>
    <property type="match status" value="1"/>
</dbReference>
<feature type="domain" description="Integrase catalytic" evidence="1">
    <location>
        <begin position="43"/>
        <end position="220"/>
    </location>
</feature>
<evidence type="ECO:0000259" key="1">
    <source>
        <dbReference type="PROSITE" id="PS50994"/>
    </source>
</evidence>
<dbReference type="PROSITE" id="PS50994">
    <property type="entry name" value="INTEGRASE"/>
    <property type="match status" value="1"/>
</dbReference>